<gene>
    <name evidence="1" type="ORF">BV22DRAFT_1101649</name>
</gene>
<reference evidence="1" key="1">
    <citation type="journal article" date="2021" name="New Phytol.">
        <title>Evolutionary innovations through gain and loss of genes in the ectomycorrhizal Boletales.</title>
        <authorList>
            <person name="Wu G."/>
            <person name="Miyauchi S."/>
            <person name="Morin E."/>
            <person name="Kuo A."/>
            <person name="Drula E."/>
            <person name="Varga T."/>
            <person name="Kohler A."/>
            <person name="Feng B."/>
            <person name="Cao Y."/>
            <person name="Lipzen A."/>
            <person name="Daum C."/>
            <person name="Hundley H."/>
            <person name="Pangilinan J."/>
            <person name="Johnson J."/>
            <person name="Barry K."/>
            <person name="LaButti K."/>
            <person name="Ng V."/>
            <person name="Ahrendt S."/>
            <person name="Min B."/>
            <person name="Choi I.G."/>
            <person name="Park H."/>
            <person name="Plett J.M."/>
            <person name="Magnuson J."/>
            <person name="Spatafora J.W."/>
            <person name="Nagy L.G."/>
            <person name="Henrissat B."/>
            <person name="Grigoriev I.V."/>
            <person name="Yang Z.L."/>
            <person name="Xu J."/>
            <person name="Martin F.M."/>
        </authorList>
    </citation>
    <scope>NUCLEOTIDE SEQUENCE</scope>
    <source>
        <strain evidence="1">KUC20120723A-06</strain>
    </source>
</reference>
<sequence length="241" mass="27878">MNPDDHCFLFSSFDDKKPLSTRKIHLRRLNDVLQLSLHRGDLPRARRAWSILARCKEVDWKAMWTTGVYLLVQNANSTQTSPQKIEFLRTMMLQCPDQQELILCELVFHYILAERYKDALDELEFYLPSFPYHENPVLYVYAGLLSIYLAQPPVYAVVPAHIDQGNGFDSDMLSRAQIFLERAKALDMDNIVANTFLNKLHSFSQGPAWQPETTHDSDEETLDNDVEPSQPKRARTDHLPV</sequence>
<proteinExistence type="predicted"/>
<name>A0ACB8BYY7_9AGAM</name>
<comment type="caution">
    <text evidence="1">The sequence shown here is derived from an EMBL/GenBank/DDBJ whole genome shotgun (WGS) entry which is preliminary data.</text>
</comment>
<keyword evidence="2" id="KW-1185">Reference proteome</keyword>
<dbReference type="EMBL" id="MU266330">
    <property type="protein sequence ID" value="KAH7930702.1"/>
    <property type="molecule type" value="Genomic_DNA"/>
</dbReference>
<organism evidence="1 2">
    <name type="scientific">Leucogyrophana mollusca</name>
    <dbReference type="NCBI Taxonomy" id="85980"/>
    <lineage>
        <taxon>Eukaryota</taxon>
        <taxon>Fungi</taxon>
        <taxon>Dikarya</taxon>
        <taxon>Basidiomycota</taxon>
        <taxon>Agaricomycotina</taxon>
        <taxon>Agaricomycetes</taxon>
        <taxon>Agaricomycetidae</taxon>
        <taxon>Boletales</taxon>
        <taxon>Boletales incertae sedis</taxon>
        <taxon>Leucogyrophana</taxon>
    </lineage>
</organism>
<dbReference type="Proteomes" id="UP000790709">
    <property type="component" value="Unassembled WGS sequence"/>
</dbReference>
<accession>A0ACB8BYY7</accession>
<protein>
    <submittedName>
        <fullName evidence="1">Uncharacterized protein</fullName>
    </submittedName>
</protein>
<evidence type="ECO:0000313" key="2">
    <source>
        <dbReference type="Proteomes" id="UP000790709"/>
    </source>
</evidence>
<evidence type="ECO:0000313" key="1">
    <source>
        <dbReference type="EMBL" id="KAH7930702.1"/>
    </source>
</evidence>